<organism evidence="2 3">
    <name type="scientific">Mucilaginibacter terrae</name>
    <dbReference type="NCBI Taxonomy" id="1955052"/>
    <lineage>
        <taxon>Bacteria</taxon>
        <taxon>Pseudomonadati</taxon>
        <taxon>Bacteroidota</taxon>
        <taxon>Sphingobacteriia</taxon>
        <taxon>Sphingobacteriales</taxon>
        <taxon>Sphingobacteriaceae</taxon>
        <taxon>Mucilaginibacter</taxon>
    </lineage>
</organism>
<comment type="caution">
    <text evidence="2">The sequence shown here is derived from an EMBL/GenBank/DDBJ whole genome shotgun (WGS) entry which is preliminary data.</text>
</comment>
<dbReference type="Proteomes" id="UP001258315">
    <property type="component" value="Unassembled WGS sequence"/>
</dbReference>
<dbReference type="Pfam" id="PF13692">
    <property type="entry name" value="Glyco_trans_1_4"/>
    <property type="match status" value="1"/>
</dbReference>
<sequence length="388" mass="43682">MTVVYYTSTHFLDLSLDIINVLKRQVQLHVFIEVTSASKKSTVADIESFPEGKILASPAELLTEKSYAELAPYFEGTVSVHFVIHRHQTGFSWSTLQASKQVWNFIKPFEPQIVHFEGYTLRTVGLLPFLLSVKKVFLTVHDPVPHTGEGSWKISLPNFLFFNLSVKKYIILYSEFAAKLFATNYNKVKAQKVIVKMRPYSYYKKAKVTDEAVTKHLLFFGRLSPYKGVDVLLQAMQNVIQQFPNEKLVIAGKSTNGYKLPEDQISQLANNIEVINRYITNDELIELIAGAKFIICPYLDATQSGVLMTAYASNVPVIASNVGSFPEYIFHNITGLLTPPANHAELAKEIASALNKNHYQELEHNLTALNAQQSWEQSLAPVLKAYSS</sequence>
<reference evidence="3" key="1">
    <citation type="submission" date="2023-07" db="EMBL/GenBank/DDBJ databases">
        <title>Functional and genomic diversity of the sorghum phyllosphere microbiome.</title>
        <authorList>
            <person name="Shade A."/>
        </authorList>
    </citation>
    <scope>NUCLEOTIDE SEQUENCE [LARGE SCALE GENOMIC DNA]</scope>
    <source>
        <strain evidence="3">SORGH_AS_0422</strain>
    </source>
</reference>
<gene>
    <name evidence="2" type="ORF">QE417_001255</name>
</gene>
<dbReference type="CDD" id="cd03801">
    <property type="entry name" value="GT4_PimA-like"/>
    <property type="match status" value="1"/>
</dbReference>
<protein>
    <submittedName>
        <fullName evidence="2">Glycosyltransferase involved in cell wall biosynthesis</fullName>
    </submittedName>
</protein>
<name>A0ABU3GQX8_9SPHI</name>
<evidence type="ECO:0000313" key="3">
    <source>
        <dbReference type="Proteomes" id="UP001258315"/>
    </source>
</evidence>
<dbReference type="SUPFAM" id="SSF53756">
    <property type="entry name" value="UDP-Glycosyltransferase/glycogen phosphorylase"/>
    <property type="match status" value="1"/>
</dbReference>
<keyword evidence="1" id="KW-0808">Transferase</keyword>
<dbReference type="RefSeq" id="WP_311948418.1">
    <property type="nucleotide sequence ID" value="NZ_JAVLVU010000001.1"/>
</dbReference>
<dbReference type="EMBL" id="JAVLVU010000001">
    <property type="protein sequence ID" value="MDT3402183.1"/>
    <property type="molecule type" value="Genomic_DNA"/>
</dbReference>
<evidence type="ECO:0000313" key="2">
    <source>
        <dbReference type="EMBL" id="MDT3402183.1"/>
    </source>
</evidence>
<dbReference type="PANTHER" id="PTHR46401:SF2">
    <property type="entry name" value="GLYCOSYLTRANSFERASE WBBK-RELATED"/>
    <property type="match status" value="1"/>
</dbReference>
<dbReference type="Gene3D" id="3.40.50.2000">
    <property type="entry name" value="Glycogen Phosphorylase B"/>
    <property type="match status" value="2"/>
</dbReference>
<evidence type="ECO:0000256" key="1">
    <source>
        <dbReference type="ARBA" id="ARBA00022679"/>
    </source>
</evidence>
<keyword evidence="3" id="KW-1185">Reference proteome</keyword>
<accession>A0ABU3GQX8</accession>
<dbReference type="PANTHER" id="PTHR46401">
    <property type="entry name" value="GLYCOSYLTRANSFERASE WBBK-RELATED"/>
    <property type="match status" value="1"/>
</dbReference>
<proteinExistence type="predicted"/>